<protein>
    <submittedName>
        <fullName evidence="1">Uncharacterized protein</fullName>
    </submittedName>
</protein>
<evidence type="ECO:0000313" key="2">
    <source>
        <dbReference type="Proteomes" id="UP000324222"/>
    </source>
</evidence>
<accession>A0A5B7DXG2</accession>
<name>A0A5B7DXG2_PORTR</name>
<gene>
    <name evidence="1" type="ORF">E2C01_018591</name>
</gene>
<dbReference type="AlphaFoldDB" id="A0A5B7DXG2"/>
<dbReference type="Proteomes" id="UP000324222">
    <property type="component" value="Unassembled WGS sequence"/>
</dbReference>
<reference evidence="1 2" key="1">
    <citation type="submission" date="2019-05" db="EMBL/GenBank/DDBJ databases">
        <title>Another draft genome of Portunus trituberculatus and its Hox gene families provides insights of decapod evolution.</title>
        <authorList>
            <person name="Jeong J.-H."/>
            <person name="Song I."/>
            <person name="Kim S."/>
            <person name="Choi T."/>
            <person name="Kim D."/>
            <person name="Ryu S."/>
            <person name="Kim W."/>
        </authorList>
    </citation>
    <scope>NUCLEOTIDE SEQUENCE [LARGE SCALE GENOMIC DNA]</scope>
    <source>
        <tissue evidence="1">Muscle</tissue>
    </source>
</reference>
<keyword evidence="2" id="KW-1185">Reference proteome</keyword>
<sequence>MGLGTRRSNSTVIGCERITKPHPVGGLTPNSPWCCEFSLPGGCWKTDTLILGATRATEQHGQPESFSS</sequence>
<proteinExistence type="predicted"/>
<organism evidence="1 2">
    <name type="scientific">Portunus trituberculatus</name>
    <name type="common">Swimming crab</name>
    <name type="synonym">Neptunus trituberculatus</name>
    <dbReference type="NCBI Taxonomy" id="210409"/>
    <lineage>
        <taxon>Eukaryota</taxon>
        <taxon>Metazoa</taxon>
        <taxon>Ecdysozoa</taxon>
        <taxon>Arthropoda</taxon>
        <taxon>Crustacea</taxon>
        <taxon>Multicrustacea</taxon>
        <taxon>Malacostraca</taxon>
        <taxon>Eumalacostraca</taxon>
        <taxon>Eucarida</taxon>
        <taxon>Decapoda</taxon>
        <taxon>Pleocyemata</taxon>
        <taxon>Brachyura</taxon>
        <taxon>Eubrachyura</taxon>
        <taxon>Portunoidea</taxon>
        <taxon>Portunidae</taxon>
        <taxon>Portuninae</taxon>
        <taxon>Portunus</taxon>
    </lineage>
</organism>
<evidence type="ECO:0000313" key="1">
    <source>
        <dbReference type="EMBL" id="MPC25474.1"/>
    </source>
</evidence>
<comment type="caution">
    <text evidence="1">The sequence shown here is derived from an EMBL/GenBank/DDBJ whole genome shotgun (WGS) entry which is preliminary data.</text>
</comment>
<dbReference type="EMBL" id="VSRR010001468">
    <property type="protein sequence ID" value="MPC25474.1"/>
    <property type="molecule type" value="Genomic_DNA"/>
</dbReference>